<dbReference type="Proteomes" id="UP001107558">
    <property type="component" value="Chromosome 2"/>
</dbReference>
<protein>
    <recommendedName>
        <fullName evidence="5">Secreted protein</fullName>
    </recommendedName>
</protein>
<feature type="compositionally biased region" description="Basic and acidic residues" evidence="1">
    <location>
        <begin position="122"/>
        <end position="134"/>
    </location>
</feature>
<reference evidence="3" key="1">
    <citation type="submission" date="2021-03" db="EMBL/GenBank/DDBJ databases">
        <title>Chromosome level genome of the anhydrobiotic midge Polypedilum vanderplanki.</title>
        <authorList>
            <person name="Yoshida Y."/>
            <person name="Kikawada T."/>
            <person name="Gusev O."/>
        </authorList>
    </citation>
    <scope>NUCLEOTIDE SEQUENCE</scope>
    <source>
        <strain evidence="3">NIAS01</strain>
        <tissue evidence="3">Whole body or cell culture</tissue>
    </source>
</reference>
<proteinExistence type="predicted"/>
<name>A0A9J6CAD3_POLVA</name>
<keyword evidence="2" id="KW-0732">Signal</keyword>
<evidence type="ECO:0008006" key="5">
    <source>
        <dbReference type="Google" id="ProtNLM"/>
    </source>
</evidence>
<evidence type="ECO:0000256" key="2">
    <source>
        <dbReference type="SAM" id="SignalP"/>
    </source>
</evidence>
<dbReference type="EMBL" id="JADBJN010000002">
    <property type="protein sequence ID" value="KAG5679018.1"/>
    <property type="molecule type" value="Genomic_DNA"/>
</dbReference>
<keyword evidence="4" id="KW-1185">Reference proteome</keyword>
<evidence type="ECO:0000313" key="3">
    <source>
        <dbReference type="EMBL" id="KAG5679018.1"/>
    </source>
</evidence>
<dbReference type="AlphaFoldDB" id="A0A9J6CAD3"/>
<feature type="region of interest" description="Disordered" evidence="1">
    <location>
        <begin position="50"/>
        <end position="152"/>
    </location>
</feature>
<feature type="chain" id="PRO_5039926030" description="Secreted protein" evidence="2">
    <location>
        <begin position="17"/>
        <end position="152"/>
    </location>
</feature>
<comment type="caution">
    <text evidence="3">The sequence shown here is derived from an EMBL/GenBank/DDBJ whole genome shotgun (WGS) entry which is preliminary data.</text>
</comment>
<evidence type="ECO:0000256" key="1">
    <source>
        <dbReference type="SAM" id="MobiDB-lite"/>
    </source>
</evidence>
<evidence type="ECO:0000313" key="4">
    <source>
        <dbReference type="Proteomes" id="UP001107558"/>
    </source>
</evidence>
<gene>
    <name evidence="3" type="ORF">PVAND_008622</name>
</gene>
<organism evidence="3 4">
    <name type="scientific">Polypedilum vanderplanki</name>
    <name type="common">Sleeping chironomid midge</name>
    <dbReference type="NCBI Taxonomy" id="319348"/>
    <lineage>
        <taxon>Eukaryota</taxon>
        <taxon>Metazoa</taxon>
        <taxon>Ecdysozoa</taxon>
        <taxon>Arthropoda</taxon>
        <taxon>Hexapoda</taxon>
        <taxon>Insecta</taxon>
        <taxon>Pterygota</taxon>
        <taxon>Neoptera</taxon>
        <taxon>Endopterygota</taxon>
        <taxon>Diptera</taxon>
        <taxon>Nematocera</taxon>
        <taxon>Chironomoidea</taxon>
        <taxon>Chironomidae</taxon>
        <taxon>Chironominae</taxon>
        <taxon>Polypedilum</taxon>
        <taxon>Polypedilum</taxon>
    </lineage>
</organism>
<sequence>MTRLLVFILCASMATTQRNGNVVKDKDDHQEIQRQNRITEQILTNFFERKFFPNRPPKPAPTIDEILPPEIRPQRNKNSLHKDHSGGGDDDDSESDNLQTVESEHVDTFYSSGEYTQSFKFSSKEKEEKNEHKQKGTNQKHSKYIAQVRIVQ</sequence>
<accession>A0A9J6CAD3</accession>
<feature type="signal peptide" evidence="2">
    <location>
        <begin position="1"/>
        <end position="16"/>
    </location>
</feature>
<dbReference type="OrthoDB" id="10040649at2759"/>